<dbReference type="GO" id="GO:0004497">
    <property type="term" value="F:monooxygenase activity"/>
    <property type="evidence" value="ECO:0007669"/>
    <property type="project" value="UniProtKB-KW"/>
</dbReference>
<dbReference type="Proteomes" id="UP001255416">
    <property type="component" value="Unassembled WGS sequence"/>
</dbReference>
<keyword evidence="4" id="KW-0560">Oxidoreductase</keyword>
<protein>
    <submittedName>
        <fullName evidence="9">Dimethylamine monooxygenase subunit DmmA family protein</fullName>
    </submittedName>
</protein>
<name>A0ABU3VGF0_9RHOB</name>
<keyword evidence="5" id="KW-0408">Iron</keyword>
<evidence type="ECO:0000256" key="4">
    <source>
        <dbReference type="ARBA" id="ARBA00023002"/>
    </source>
</evidence>
<dbReference type="InterPro" id="IPR054582">
    <property type="entry name" value="DmmA-like_N"/>
</dbReference>
<accession>A0ABU3VGF0</accession>
<sequence length="215" mass="23844">MLKTSEAMENDRRMSKFQFPESITSRPVWGTLEPRTAKSHLMVADAEGAEALLDLARADGGLMQAAEIIYIPRDTGESFVTQLARLDARQFYVGPSYEAAVPRLRRTLSDAHMGLQVYLSGTEGLMGQVMREATDAGIPHTAIQTEHRGSVARRMQCVHCKGITEDVITDPFVCSHCGLNLFVRDHFSRRMAAYQAVCIDAEDPGNVPEPVRLYS</sequence>
<feature type="domain" description="Dimethylamine monooxygenase subunit DmmA-like C-terminal" evidence="7">
    <location>
        <begin position="154"/>
        <end position="197"/>
    </location>
</feature>
<reference evidence="10" key="1">
    <citation type="submission" date="2023-05" db="EMBL/GenBank/DDBJ databases">
        <title>Sedimentitalea sp. nov. JM2-8.</title>
        <authorList>
            <person name="Huang J."/>
        </authorList>
    </citation>
    <scope>NUCLEOTIDE SEQUENCE [LARGE SCALE GENOMIC DNA]</scope>
    <source>
        <strain evidence="10">KHS03</strain>
    </source>
</reference>
<evidence type="ECO:0000259" key="7">
    <source>
        <dbReference type="Pfam" id="PF22289"/>
    </source>
</evidence>
<evidence type="ECO:0000256" key="5">
    <source>
        <dbReference type="ARBA" id="ARBA00023004"/>
    </source>
</evidence>
<evidence type="ECO:0000256" key="3">
    <source>
        <dbReference type="ARBA" id="ARBA00022723"/>
    </source>
</evidence>
<gene>
    <name evidence="9" type="ORF">QO231_15545</name>
</gene>
<dbReference type="NCBIfam" id="NF041259">
    <property type="entry name" value="mono_DmmA_fam"/>
    <property type="match status" value="1"/>
</dbReference>
<organism evidence="9 10">
    <name type="scientific">Sedimentitalea todarodis</name>
    <dbReference type="NCBI Taxonomy" id="1631240"/>
    <lineage>
        <taxon>Bacteria</taxon>
        <taxon>Pseudomonadati</taxon>
        <taxon>Pseudomonadota</taxon>
        <taxon>Alphaproteobacteria</taxon>
        <taxon>Rhodobacterales</taxon>
        <taxon>Paracoccaceae</taxon>
        <taxon>Sedimentitalea</taxon>
    </lineage>
</organism>
<comment type="caution">
    <text evidence="9">The sequence shown here is derived from an EMBL/GenBank/DDBJ whole genome shotgun (WGS) entry which is preliminary data.</text>
</comment>
<evidence type="ECO:0000256" key="6">
    <source>
        <dbReference type="ARBA" id="ARBA00023014"/>
    </source>
</evidence>
<dbReference type="InterPro" id="IPR048037">
    <property type="entry name" value="DmmA-like_C"/>
</dbReference>
<evidence type="ECO:0000259" key="8">
    <source>
        <dbReference type="Pfam" id="PF22290"/>
    </source>
</evidence>
<dbReference type="EMBL" id="JASMWN010000013">
    <property type="protein sequence ID" value="MDU9005259.1"/>
    <property type="molecule type" value="Genomic_DNA"/>
</dbReference>
<evidence type="ECO:0000313" key="10">
    <source>
        <dbReference type="Proteomes" id="UP001255416"/>
    </source>
</evidence>
<dbReference type="Pfam" id="PF22289">
    <property type="entry name" value="DmmA-like_C"/>
    <property type="match status" value="1"/>
</dbReference>
<dbReference type="Pfam" id="PF22290">
    <property type="entry name" value="DmmA-like_N"/>
    <property type="match status" value="1"/>
</dbReference>
<keyword evidence="3" id="KW-0479">Metal-binding</keyword>
<keyword evidence="10" id="KW-1185">Reference proteome</keyword>
<keyword evidence="1" id="KW-0285">Flavoprotein</keyword>
<feature type="domain" description="Dimethylamine monooxygenase subunit DmmA-like N-terminal" evidence="8">
    <location>
        <begin position="22"/>
        <end position="143"/>
    </location>
</feature>
<keyword evidence="6" id="KW-0411">Iron-sulfur</keyword>
<evidence type="ECO:0000313" key="9">
    <source>
        <dbReference type="EMBL" id="MDU9005259.1"/>
    </source>
</evidence>
<keyword evidence="2" id="KW-0001">2Fe-2S</keyword>
<keyword evidence="9" id="KW-0503">Monooxygenase</keyword>
<proteinExistence type="predicted"/>
<evidence type="ECO:0000256" key="1">
    <source>
        <dbReference type="ARBA" id="ARBA00022630"/>
    </source>
</evidence>
<evidence type="ECO:0000256" key="2">
    <source>
        <dbReference type="ARBA" id="ARBA00022714"/>
    </source>
</evidence>